<feature type="compositionally biased region" description="Acidic residues" evidence="1">
    <location>
        <begin position="253"/>
        <end position="272"/>
    </location>
</feature>
<feature type="compositionally biased region" description="Acidic residues" evidence="1">
    <location>
        <begin position="503"/>
        <end position="518"/>
    </location>
</feature>
<accession>A0A5N5WYB5</accession>
<feature type="compositionally biased region" description="Acidic residues" evidence="1">
    <location>
        <begin position="752"/>
        <end position="776"/>
    </location>
</feature>
<feature type="compositionally biased region" description="Basic and acidic residues" evidence="1">
    <location>
        <begin position="435"/>
        <end position="449"/>
    </location>
</feature>
<protein>
    <recommendedName>
        <fullName evidence="2">Nucleolar protein Dnt1-like N-terminal domain-containing protein</fullName>
    </recommendedName>
</protein>
<feature type="compositionally biased region" description="Polar residues" evidence="1">
    <location>
        <begin position="21"/>
        <end position="45"/>
    </location>
</feature>
<feature type="compositionally biased region" description="Low complexity" evidence="1">
    <location>
        <begin position="394"/>
        <end position="406"/>
    </location>
</feature>
<gene>
    <name evidence="3" type="ORF">BDV29DRAFT_148203</name>
</gene>
<feature type="region of interest" description="Disordered" evidence="1">
    <location>
        <begin position="17"/>
        <end position="48"/>
    </location>
</feature>
<dbReference type="OrthoDB" id="4227586at2759"/>
<name>A0A5N5WYB5_9EURO</name>
<feature type="compositionally biased region" description="Basic and acidic residues" evidence="1">
    <location>
        <begin position="286"/>
        <end position="298"/>
    </location>
</feature>
<feature type="compositionally biased region" description="Basic and acidic residues" evidence="1">
    <location>
        <begin position="897"/>
        <end position="916"/>
    </location>
</feature>
<feature type="compositionally biased region" description="Basic and acidic residues" evidence="1">
    <location>
        <begin position="162"/>
        <end position="176"/>
    </location>
</feature>
<feature type="region of interest" description="Disordered" evidence="1">
    <location>
        <begin position="589"/>
        <end position="968"/>
    </location>
</feature>
<dbReference type="PANTHER" id="PTHR48209">
    <property type="entry name" value="AGL056WP"/>
    <property type="match status" value="1"/>
</dbReference>
<evidence type="ECO:0000256" key="1">
    <source>
        <dbReference type="SAM" id="MobiDB-lite"/>
    </source>
</evidence>
<feature type="compositionally biased region" description="Acidic residues" evidence="1">
    <location>
        <begin position="825"/>
        <end position="843"/>
    </location>
</feature>
<feature type="compositionally biased region" description="Basic and acidic residues" evidence="1">
    <location>
        <begin position="478"/>
        <end position="493"/>
    </location>
</feature>
<feature type="compositionally biased region" description="Basic and acidic residues" evidence="1">
    <location>
        <begin position="206"/>
        <end position="220"/>
    </location>
</feature>
<feature type="compositionally biased region" description="Basic and acidic residues" evidence="1">
    <location>
        <begin position="554"/>
        <end position="572"/>
    </location>
</feature>
<feature type="compositionally biased region" description="Basic and acidic residues" evidence="1">
    <location>
        <begin position="528"/>
        <end position="547"/>
    </location>
</feature>
<keyword evidence="4" id="KW-1185">Reference proteome</keyword>
<evidence type="ECO:0000259" key="2">
    <source>
        <dbReference type="Pfam" id="PF10407"/>
    </source>
</evidence>
<dbReference type="AlphaFoldDB" id="A0A5N5WYB5"/>
<dbReference type="Pfam" id="PF10407">
    <property type="entry name" value="Cytokin_check_N"/>
    <property type="match status" value="1"/>
</dbReference>
<reference evidence="3 4" key="1">
    <citation type="submission" date="2019-04" db="EMBL/GenBank/DDBJ databases">
        <title>Friends and foes A comparative genomics study of 23 Aspergillus species from section Flavi.</title>
        <authorList>
            <consortium name="DOE Joint Genome Institute"/>
            <person name="Kjaerbolling I."/>
            <person name="Vesth T."/>
            <person name="Frisvad J.C."/>
            <person name="Nybo J.L."/>
            <person name="Theobald S."/>
            <person name="Kildgaard S."/>
            <person name="Isbrandt T."/>
            <person name="Kuo A."/>
            <person name="Sato A."/>
            <person name="Lyhne E.K."/>
            <person name="Kogle M.E."/>
            <person name="Wiebenga A."/>
            <person name="Kun R.S."/>
            <person name="Lubbers R.J."/>
            <person name="Makela M.R."/>
            <person name="Barry K."/>
            <person name="Chovatia M."/>
            <person name="Clum A."/>
            <person name="Daum C."/>
            <person name="Haridas S."/>
            <person name="He G."/>
            <person name="LaButti K."/>
            <person name="Lipzen A."/>
            <person name="Mondo S."/>
            <person name="Riley R."/>
            <person name="Salamov A."/>
            <person name="Simmons B.A."/>
            <person name="Magnuson J.K."/>
            <person name="Henrissat B."/>
            <person name="Mortensen U.H."/>
            <person name="Larsen T.O."/>
            <person name="Devries R.P."/>
            <person name="Grigoriev I.V."/>
            <person name="Machida M."/>
            <person name="Baker S.E."/>
            <person name="Andersen M.R."/>
        </authorList>
    </citation>
    <scope>NUCLEOTIDE SEQUENCE [LARGE SCALE GENOMIC DNA]</scope>
    <source>
        <strain evidence="3 4">CBS 151.66</strain>
    </source>
</reference>
<dbReference type="InterPro" id="IPR018844">
    <property type="entry name" value="Dnt1-like_N"/>
</dbReference>
<feature type="compositionally biased region" description="Basic and acidic residues" evidence="1">
    <location>
        <begin position="786"/>
        <end position="796"/>
    </location>
</feature>
<dbReference type="Proteomes" id="UP000326565">
    <property type="component" value="Unassembled WGS sequence"/>
</dbReference>
<feature type="compositionally biased region" description="Basic and acidic residues" evidence="1">
    <location>
        <begin position="662"/>
        <end position="677"/>
    </location>
</feature>
<feature type="compositionally biased region" description="Basic and acidic residues" evidence="1">
    <location>
        <begin position="690"/>
        <end position="699"/>
    </location>
</feature>
<feature type="compositionally biased region" description="Acidic residues" evidence="1">
    <location>
        <begin position="707"/>
        <end position="721"/>
    </location>
</feature>
<dbReference type="PANTHER" id="PTHR48209:SF2">
    <property type="entry name" value="FI24008P1"/>
    <property type="match status" value="1"/>
</dbReference>
<organism evidence="3 4">
    <name type="scientific">Aspergillus leporis</name>
    <dbReference type="NCBI Taxonomy" id="41062"/>
    <lineage>
        <taxon>Eukaryota</taxon>
        <taxon>Fungi</taxon>
        <taxon>Dikarya</taxon>
        <taxon>Ascomycota</taxon>
        <taxon>Pezizomycotina</taxon>
        <taxon>Eurotiomycetes</taxon>
        <taxon>Eurotiomycetidae</taxon>
        <taxon>Eurotiales</taxon>
        <taxon>Aspergillaceae</taxon>
        <taxon>Aspergillus</taxon>
        <taxon>Aspergillus subgen. Circumdati</taxon>
    </lineage>
</organism>
<feature type="compositionally biased region" description="Acidic residues" evidence="1">
    <location>
        <begin position="221"/>
        <end position="242"/>
    </location>
</feature>
<proteinExistence type="predicted"/>
<feature type="compositionally biased region" description="Acidic residues" evidence="1">
    <location>
        <begin position="178"/>
        <end position="205"/>
    </location>
</feature>
<sequence length="968" mass="107970">MVFLRLVVKVYPREQLPQPPSTSKFSSFRNLLPDTSSNNGSSATPNLPPGTPVSFLLALSDPEETTLGQLASLIQSKWKKLRPHAEPLDIKKLLDDSRDSVDLDIDLTVADVFVNKARARRDEDDQSGTVRVIQRPAAYAPVRFPSVDQDWDAAVGQVEGERRAKKAAADKERFSPIEEGEDEESSGEEEEDDDEEEEEEDDEEVESGKKNLIDRQAKEVEAEEEEEDDEGVSEEEESEEDDNKQPNGHAEEEAGEESESEEEQIQDNDVTMEDSLPGTRVLKRKMSQEDIEPKKQPRLEQPNHVAQENRDNAEKANGSPLSSPLGARKRDGDRAPSFSGLGRRLSFGERPALSNGLGLGITKSPPRKKFTLMANTDLFQDSTHPEPVPNDSRLSPTSLPPSSAATVRRGSINQPSTPAKLQAPADKVRQLQSALRKDSPAERTPERRSVSFAEGEDLVISTSAPTSVPPPKLATRTITKENKDVSSGDRRLFDTSSGAPVSQEEDGQTEDEESDEEEVSGKVNHQTNEFEEKLKAKNPDPKSDYARKLKFASRKWDTMKRNETATRKRDKERYIKVVQELKEMKAEIVEIEESMKPPSQRRKAQTPKPNGTSAPRKLSRPEPMGSSQSQRSEEPWDIEIPTPRPNSKKLIMKEPPSSQSRKSQEREQEEEKEHWDIDIPTPKANGAPLRRPDPKKSSQEKLPPPPEESESDEESSSEEESIAQSKPSVVIKSPPKAEDSKLTPKPASNPEPEPETESESEESEADEKEEEEEEEEKAAPISEAKPTPKTEPRPESDSGSEEEETESESDEEPESHNQQNPNTETDSESSSSEEDDDDDDNDYEKENQNPTRTTKDNFLRRTSLNLPSSQPNPQPTSSQSTPTGRPVRPTLKSLLQKQREEQSEKARLKAEADKAQRQRQQPSRDIFSGPSDSEESEDESESESDSGADAGDILSSGRVGRLRTALRK</sequence>
<dbReference type="EMBL" id="ML732241">
    <property type="protein sequence ID" value="KAB8072695.1"/>
    <property type="molecule type" value="Genomic_DNA"/>
</dbReference>
<evidence type="ECO:0000313" key="4">
    <source>
        <dbReference type="Proteomes" id="UP000326565"/>
    </source>
</evidence>
<feature type="compositionally biased region" description="Acidic residues" evidence="1">
    <location>
        <begin position="798"/>
        <end position="813"/>
    </location>
</feature>
<feature type="compositionally biased region" description="Acidic residues" evidence="1">
    <location>
        <begin position="932"/>
        <end position="946"/>
    </location>
</feature>
<evidence type="ECO:0000313" key="3">
    <source>
        <dbReference type="EMBL" id="KAB8072695.1"/>
    </source>
</evidence>
<feature type="region of interest" description="Disordered" evidence="1">
    <location>
        <begin position="162"/>
        <end position="572"/>
    </location>
</feature>
<feature type="compositionally biased region" description="Low complexity" evidence="1">
    <location>
        <begin position="862"/>
        <end position="883"/>
    </location>
</feature>
<feature type="compositionally biased region" description="Polar residues" evidence="1">
    <location>
        <begin position="373"/>
        <end position="382"/>
    </location>
</feature>
<feature type="domain" description="Nucleolar protein Dnt1-like N-terminal" evidence="2">
    <location>
        <begin position="57"/>
        <end position="115"/>
    </location>
</feature>